<feature type="compositionally biased region" description="Gly residues" evidence="1">
    <location>
        <begin position="334"/>
        <end position="351"/>
    </location>
</feature>
<accession>A0ABQ7H1G3</accession>
<reference evidence="2" key="1">
    <citation type="submission" date="2017-08" db="EMBL/GenBank/DDBJ databases">
        <authorList>
            <person name="Polle J.E."/>
            <person name="Barry K."/>
            <person name="Cushman J."/>
            <person name="Schmutz J."/>
            <person name="Tran D."/>
            <person name="Hathwaick L.T."/>
            <person name="Yim W.C."/>
            <person name="Jenkins J."/>
            <person name="Mckie-Krisberg Z.M."/>
            <person name="Prochnik S."/>
            <person name="Lindquist E."/>
            <person name="Dockter R.B."/>
            <person name="Adam C."/>
            <person name="Molina H."/>
            <person name="Bunkerborg J."/>
            <person name="Jin E."/>
            <person name="Buchheim M."/>
            <person name="Magnuson J."/>
        </authorList>
    </citation>
    <scope>NUCLEOTIDE SEQUENCE</scope>
    <source>
        <strain evidence="2">CCAP 19/18</strain>
    </source>
</reference>
<evidence type="ECO:0000313" key="2">
    <source>
        <dbReference type="EMBL" id="KAF5840699.1"/>
    </source>
</evidence>
<evidence type="ECO:0000313" key="3">
    <source>
        <dbReference type="Proteomes" id="UP000815325"/>
    </source>
</evidence>
<name>A0ABQ7H1G3_DUNSA</name>
<dbReference type="EMBL" id="MU069505">
    <property type="protein sequence ID" value="KAF5840699.1"/>
    <property type="molecule type" value="Genomic_DNA"/>
</dbReference>
<feature type="region of interest" description="Disordered" evidence="1">
    <location>
        <begin position="332"/>
        <end position="366"/>
    </location>
</feature>
<feature type="compositionally biased region" description="Low complexity" evidence="1">
    <location>
        <begin position="45"/>
        <end position="70"/>
    </location>
</feature>
<dbReference type="Gene3D" id="3.40.50.1820">
    <property type="entry name" value="alpha/beta hydrolase"/>
    <property type="match status" value="1"/>
</dbReference>
<sequence>MQGMVHSQNLNKLREAAPVPSFPGVGSRPQRSSRRRCNVKPLNGLARGSRLATSAAAAAASESSPESIPGLAVQPNPSSTQLVATKSVTIAPSFQGLKVLHIPPAENMSVDPDYEEFVSLPQDQKPFVLMLPDMDGIVPGTTSSTASSKSKWDKFALATDLHALEMDVSFEGSFSDLVSFVKGHLEHLLPNAPPERPVYLMGEGFGGVLALAVALESALVNRLVLVNPSTSYMRSSTRTLGLLLAELPPSWYSTPAPFLLAPAIAPPPDRLLPMLMEQLRGGAPLEAVTNTRKFVEWTVDQLQQKSGSLPPATLRWRLAVLDDGVRCGHRSGLRGVGAGGRRGTAGRGGGSRPPLRGGLQEEGGGGVSSTWVCRSNLGKGVRGGGWFHVCRAMDLGCSVWVSVP</sequence>
<evidence type="ECO:0008006" key="4">
    <source>
        <dbReference type="Google" id="ProtNLM"/>
    </source>
</evidence>
<dbReference type="PANTHER" id="PTHR22753">
    <property type="entry name" value="TRANSMEMBRANE PROTEIN 68"/>
    <property type="match status" value="1"/>
</dbReference>
<protein>
    <recommendedName>
        <fullName evidence="4">Serine aminopeptidase S33 domain-containing protein</fullName>
    </recommendedName>
</protein>
<gene>
    <name evidence="2" type="ORF">DUNSADRAFT_15794</name>
</gene>
<feature type="region of interest" description="Disordered" evidence="1">
    <location>
        <begin position="1"/>
        <end position="77"/>
    </location>
</feature>
<dbReference type="InterPro" id="IPR029058">
    <property type="entry name" value="AB_hydrolase_fold"/>
</dbReference>
<feature type="compositionally biased region" description="Polar residues" evidence="1">
    <location>
        <begin position="1"/>
        <end position="11"/>
    </location>
</feature>
<dbReference type="SUPFAM" id="SSF53474">
    <property type="entry name" value="alpha/beta-Hydrolases"/>
    <property type="match status" value="1"/>
</dbReference>
<comment type="caution">
    <text evidence="2">The sequence shown here is derived from an EMBL/GenBank/DDBJ whole genome shotgun (WGS) entry which is preliminary data.</text>
</comment>
<organism evidence="2 3">
    <name type="scientific">Dunaliella salina</name>
    <name type="common">Green alga</name>
    <name type="synonym">Protococcus salinus</name>
    <dbReference type="NCBI Taxonomy" id="3046"/>
    <lineage>
        <taxon>Eukaryota</taxon>
        <taxon>Viridiplantae</taxon>
        <taxon>Chlorophyta</taxon>
        <taxon>core chlorophytes</taxon>
        <taxon>Chlorophyceae</taxon>
        <taxon>CS clade</taxon>
        <taxon>Chlamydomonadales</taxon>
        <taxon>Dunaliellaceae</taxon>
        <taxon>Dunaliella</taxon>
    </lineage>
</organism>
<evidence type="ECO:0000256" key="1">
    <source>
        <dbReference type="SAM" id="MobiDB-lite"/>
    </source>
</evidence>
<dbReference type="Proteomes" id="UP000815325">
    <property type="component" value="Unassembled WGS sequence"/>
</dbReference>
<proteinExistence type="predicted"/>
<keyword evidence="3" id="KW-1185">Reference proteome</keyword>
<dbReference type="PANTHER" id="PTHR22753:SF14">
    <property type="entry name" value="MONOACYLGLYCEROL_DIACYLGLYCEROL O-ACYLTRANSFERASE"/>
    <property type="match status" value="1"/>
</dbReference>